<accession>A0AAN9JB27</accession>
<reference evidence="1 2" key="1">
    <citation type="submission" date="2024-01" db="EMBL/GenBank/DDBJ databases">
        <title>The genomes of 5 underutilized Papilionoideae crops provide insights into root nodulation and disease resistance.</title>
        <authorList>
            <person name="Yuan L."/>
        </authorList>
    </citation>
    <scope>NUCLEOTIDE SEQUENCE [LARGE SCALE GENOMIC DNA]</scope>
    <source>
        <strain evidence="1">LY-2023</strain>
        <tissue evidence="1">Leaf</tissue>
    </source>
</reference>
<gene>
    <name evidence="1" type="ORF">RJT34_18264</name>
</gene>
<evidence type="ECO:0000313" key="1">
    <source>
        <dbReference type="EMBL" id="KAK7295357.1"/>
    </source>
</evidence>
<keyword evidence="2" id="KW-1185">Reference proteome</keyword>
<name>A0AAN9JB27_CLITE</name>
<protein>
    <submittedName>
        <fullName evidence="1">Uncharacterized protein</fullName>
    </submittedName>
</protein>
<proteinExistence type="predicted"/>
<evidence type="ECO:0000313" key="2">
    <source>
        <dbReference type="Proteomes" id="UP001359559"/>
    </source>
</evidence>
<organism evidence="1 2">
    <name type="scientific">Clitoria ternatea</name>
    <name type="common">Butterfly pea</name>
    <dbReference type="NCBI Taxonomy" id="43366"/>
    <lineage>
        <taxon>Eukaryota</taxon>
        <taxon>Viridiplantae</taxon>
        <taxon>Streptophyta</taxon>
        <taxon>Embryophyta</taxon>
        <taxon>Tracheophyta</taxon>
        <taxon>Spermatophyta</taxon>
        <taxon>Magnoliopsida</taxon>
        <taxon>eudicotyledons</taxon>
        <taxon>Gunneridae</taxon>
        <taxon>Pentapetalae</taxon>
        <taxon>rosids</taxon>
        <taxon>fabids</taxon>
        <taxon>Fabales</taxon>
        <taxon>Fabaceae</taxon>
        <taxon>Papilionoideae</taxon>
        <taxon>50 kb inversion clade</taxon>
        <taxon>NPAAA clade</taxon>
        <taxon>indigoferoid/millettioid clade</taxon>
        <taxon>Phaseoleae</taxon>
        <taxon>Clitoria</taxon>
    </lineage>
</organism>
<dbReference type="Proteomes" id="UP001359559">
    <property type="component" value="Unassembled WGS sequence"/>
</dbReference>
<dbReference type="EMBL" id="JAYKXN010000004">
    <property type="protein sequence ID" value="KAK7295357.1"/>
    <property type="molecule type" value="Genomic_DNA"/>
</dbReference>
<sequence length="69" mass="7834">MSRGFERGSTSTNNNIEVLVLVYYCLIAKLLSPSLSHHTLSPFLFSSINVHQPKVRLAHMPHKFEPTIK</sequence>
<dbReference type="AlphaFoldDB" id="A0AAN9JB27"/>
<comment type="caution">
    <text evidence="1">The sequence shown here is derived from an EMBL/GenBank/DDBJ whole genome shotgun (WGS) entry which is preliminary data.</text>
</comment>